<dbReference type="RefSeq" id="WP_043105750.1">
    <property type="nucleotide sequence ID" value="NZ_CP014671.1"/>
</dbReference>
<dbReference type="UniPathway" id="UPA00115">
    <property type="reaction ID" value="UER00414"/>
</dbReference>
<dbReference type="GO" id="GO:0005975">
    <property type="term" value="P:carbohydrate metabolic process"/>
    <property type="evidence" value="ECO:0007669"/>
    <property type="project" value="InterPro"/>
</dbReference>
<evidence type="ECO:0000256" key="9">
    <source>
        <dbReference type="ARBA" id="ARBA00023270"/>
    </source>
</evidence>
<dbReference type="PROSITE" id="PS00958">
    <property type="entry name" value="TRANSALDOLASE_2"/>
    <property type="match status" value="1"/>
</dbReference>
<evidence type="ECO:0000256" key="4">
    <source>
        <dbReference type="ARBA" id="ARBA00008426"/>
    </source>
</evidence>
<evidence type="ECO:0000256" key="2">
    <source>
        <dbReference type="ARBA" id="ARBA00004496"/>
    </source>
</evidence>
<dbReference type="SUPFAM" id="SSF51569">
    <property type="entry name" value="Aldolase"/>
    <property type="match status" value="1"/>
</dbReference>
<keyword evidence="7 11" id="KW-0808">Transferase</keyword>
<organism evidence="12 13">
    <name type="scientific">Immundisolibacter cernigliae</name>
    <dbReference type="NCBI Taxonomy" id="1810504"/>
    <lineage>
        <taxon>Bacteria</taxon>
        <taxon>Pseudomonadati</taxon>
        <taxon>Pseudomonadota</taxon>
        <taxon>Gammaproteobacteria</taxon>
        <taxon>Immundisolibacterales</taxon>
        <taxon>Immundisolibacteraceae</taxon>
        <taxon>Immundisolibacter</taxon>
    </lineage>
</organism>
<reference evidence="13" key="1">
    <citation type="submission" date="2016-03" db="EMBL/GenBank/DDBJ databases">
        <title>Complete genome sequence of Solimmundus cernigliae, representing a novel lineage of polycyclic aromatic hydrocarbon degraders within the Gammaproteobacteria.</title>
        <authorList>
            <person name="Singleton D.R."/>
            <person name="Dickey A.N."/>
            <person name="Scholl E.H."/>
            <person name="Wright F.A."/>
            <person name="Aitken M.D."/>
        </authorList>
    </citation>
    <scope>NUCLEOTIDE SEQUENCE [LARGE SCALE GENOMIC DNA]</scope>
    <source>
        <strain evidence="13">TR3.2</strain>
    </source>
</reference>
<dbReference type="InterPro" id="IPR013785">
    <property type="entry name" value="Aldolase_TIM"/>
</dbReference>
<evidence type="ECO:0000313" key="12">
    <source>
        <dbReference type="EMBL" id="ANX03927.1"/>
    </source>
</evidence>
<evidence type="ECO:0000256" key="7">
    <source>
        <dbReference type="ARBA" id="ARBA00022679"/>
    </source>
</evidence>
<accession>A0A1B1YTB0</accession>
<dbReference type="InterPro" id="IPR018225">
    <property type="entry name" value="Transaldolase_AS"/>
</dbReference>
<dbReference type="GO" id="GO:0006098">
    <property type="term" value="P:pentose-phosphate shunt"/>
    <property type="evidence" value="ECO:0007669"/>
    <property type="project" value="UniProtKB-UniRule"/>
</dbReference>
<comment type="function">
    <text evidence="1 11">Transaldolase is important for the balance of metabolites in the pentose-phosphate pathway.</text>
</comment>
<dbReference type="Gene3D" id="3.20.20.70">
    <property type="entry name" value="Aldolase class I"/>
    <property type="match status" value="1"/>
</dbReference>
<dbReference type="InterPro" id="IPR001585">
    <property type="entry name" value="TAL/FSA"/>
</dbReference>
<dbReference type="PROSITE" id="PS01054">
    <property type="entry name" value="TRANSALDOLASE_1"/>
    <property type="match status" value="1"/>
</dbReference>
<evidence type="ECO:0000256" key="3">
    <source>
        <dbReference type="ARBA" id="ARBA00004857"/>
    </source>
</evidence>
<proteinExistence type="inferred from homology"/>
<dbReference type="GO" id="GO:0005737">
    <property type="term" value="C:cytoplasm"/>
    <property type="evidence" value="ECO:0007669"/>
    <property type="project" value="UniProtKB-SubCell"/>
</dbReference>
<dbReference type="CDD" id="cd00955">
    <property type="entry name" value="Transaldolase_like"/>
    <property type="match status" value="1"/>
</dbReference>
<dbReference type="EC" id="2.2.1.2" evidence="5 11"/>
<dbReference type="EMBL" id="CP014671">
    <property type="protein sequence ID" value="ANX03927.1"/>
    <property type="molecule type" value="Genomic_DNA"/>
</dbReference>
<sequence length="371" mass="39785">MDSLSTKPLRRLQALGQSVWLDDLSRGLIESGALAQMIRDDGISGVTTNPAILHHAITSGSDYDAGIRTAPAGASAEQLYEWLVLDDVGRAADLLRPVYERTHGHDGYVSLEVSPRLARDTGRTVAEARRLFAKLARPNVMIKVPGTREGLPAIRALIADGIHVNATLLFSAERCAEVAEAWMAGLEDRAAAGHPLDTVHSVASFFVSRIDTAVDRRLDALGSEVRDLRGLAAVACAQLAHSSRCEIAASPRWRRLIDQGAVPQRLLWASTGTKDPVYPDVKYVDALIGPDTVTTVPLATLAAYRDHGDPAPRLEAAADAPTLLRKLGALGIRLDEIALQLEAEGIRKFVEPFEHLLSALAATRGTTGALS</sequence>
<evidence type="ECO:0000256" key="1">
    <source>
        <dbReference type="ARBA" id="ARBA00003518"/>
    </source>
</evidence>
<protein>
    <recommendedName>
        <fullName evidence="5 11">Transaldolase</fullName>
        <ecNumber evidence="5 11">2.2.1.2</ecNumber>
    </recommendedName>
</protein>
<dbReference type="InterPro" id="IPR004732">
    <property type="entry name" value="Transaldolase_2"/>
</dbReference>
<comment type="similarity">
    <text evidence="4 11">Belongs to the transaldolase family. Type 2 subfamily.</text>
</comment>
<dbReference type="PANTHER" id="PTHR10683">
    <property type="entry name" value="TRANSALDOLASE"/>
    <property type="match status" value="1"/>
</dbReference>
<dbReference type="Proteomes" id="UP000092952">
    <property type="component" value="Chromosome"/>
</dbReference>
<dbReference type="STRING" id="1810504.PG2T_06790"/>
<evidence type="ECO:0000256" key="8">
    <source>
        <dbReference type="ARBA" id="ARBA00023126"/>
    </source>
</evidence>
<keyword evidence="6 11" id="KW-0963">Cytoplasm</keyword>
<comment type="pathway">
    <text evidence="3 11">Carbohydrate degradation; pentose phosphate pathway; D-glyceraldehyde 3-phosphate and beta-D-fructose 6-phosphate from D-ribose 5-phosphate and D-xylulose 5-phosphate (non-oxidative stage): step 2/3.</text>
</comment>
<dbReference type="AlphaFoldDB" id="A0A1B1YTB0"/>
<evidence type="ECO:0000256" key="6">
    <source>
        <dbReference type="ARBA" id="ARBA00022490"/>
    </source>
</evidence>
<keyword evidence="13" id="KW-1185">Reference proteome</keyword>
<evidence type="ECO:0000256" key="5">
    <source>
        <dbReference type="ARBA" id="ARBA00013151"/>
    </source>
</evidence>
<dbReference type="NCBIfam" id="TIGR00876">
    <property type="entry name" value="tal_mycobact"/>
    <property type="match status" value="1"/>
</dbReference>
<keyword evidence="8 11" id="KW-0570">Pentose shunt</keyword>
<gene>
    <name evidence="11" type="primary">tal</name>
    <name evidence="12" type="ORF">PG2T_06790</name>
</gene>
<evidence type="ECO:0000256" key="11">
    <source>
        <dbReference type="HAMAP-Rule" id="MF_00493"/>
    </source>
</evidence>
<dbReference type="InParanoid" id="A0A1B1YTB0"/>
<dbReference type="OrthoDB" id="140919at2"/>
<evidence type="ECO:0000256" key="10">
    <source>
        <dbReference type="ARBA" id="ARBA00048810"/>
    </source>
</evidence>
<evidence type="ECO:0000313" key="13">
    <source>
        <dbReference type="Proteomes" id="UP000092952"/>
    </source>
</evidence>
<dbReference type="PANTHER" id="PTHR10683:SF31">
    <property type="entry name" value="TRANSALDOLASE"/>
    <property type="match status" value="1"/>
</dbReference>
<dbReference type="GO" id="GO:0004801">
    <property type="term" value="F:transaldolase activity"/>
    <property type="evidence" value="ECO:0007669"/>
    <property type="project" value="UniProtKB-UniRule"/>
</dbReference>
<comment type="subcellular location">
    <subcellularLocation>
        <location evidence="2 11">Cytoplasm</location>
    </subcellularLocation>
</comment>
<keyword evidence="9 11" id="KW-0704">Schiff base</keyword>
<dbReference type="KEGG" id="gbi:PG2T_06790"/>
<dbReference type="HAMAP" id="MF_00493">
    <property type="entry name" value="Transaldolase_2"/>
    <property type="match status" value="1"/>
</dbReference>
<dbReference type="PIRSF" id="PIRSF036915">
    <property type="entry name" value="Trnald_Bac_Plnt"/>
    <property type="match status" value="1"/>
</dbReference>
<dbReference type="NCBIfam" id="NF002881">
    <property type="entry name" value="PRK03343.1"/>
    <property type="match status" value="1"/>
</dbReference>
<feature type="active site" description="Schiff-base intermediate with substrate" evidence="11">
    <location>
        <position position="143"/>
    </location>
</feature>
<comment type="catalytic activity">
    <reaction evidence="10 11">
        <text>D-sedoheptulose 7-phosphate + D-glyceraldehyde 3-phosphate = D-erythrose 4-phosphate + beta-D-fructose 6-phosphate</text>
        <dbReference type="Rhea" id="RHEA:17053"/>
        <dbReference type="ChEBI" id="CHEBI:16897"/>
        <dbReference type="ChEBI" id="CHEBI:57483"/>
        <dbReference type="ChEBI" id="CHEBI:57634"/>
        <dbReference type="ChEBI" id="CHEBI:59776"/>
        <dbReference type="EC" id="2.2.1.2"/>
    </reaction>
</comment>
<name>A0A1B1YTB0_9GAMM</name>
<dbReference type="Pfam" id="PF00923">
    <property type="entry name" value="TAL_FSA"/>
    <property type="match status" value="1"/>
</dbReference>